<name>A0A975BGW8_9BACT</name>
<proteinExistence type="predicted"/>
<protein>
    <submittedName>
        <fullName evidence="1">Uncharacterized protein</fullName>
    </submittedName>
</protein>
<sequence>MGTAYKKGSCSSVSSFFISCSHSYYSCLFLLIQNQTGDLHQQRHVFRPVSANFYIISF</sequence>
<evidence type="ECO:0000313" key="2">
    <source>
        <dbReference type="Proteomes" id="UP000663722"/>
    </source>
</evidence>
<dbReference type="Proteomes" id="UP000663722">
    <property type="component" value="Chromosome"/>
</dbReference>
<dbReference type="EMBL" id="CP061800">
    <property type="protein sequence ID" value="QTA85070.1"/>
    <property type="molecule type" value="Genomic_DNA"/>
</dbReference>
<reference evidence="1" key="1">
    <citation type="journal article" date="2021" name="Microb. Physiol.">
        <title>Proteogenomic Insights into the Physiology of Marine, Sulfate-Reducing, Filamentous Desulfonema limicola and Desulfonema magnum.</title>
        <authorList>
            <person name="Schnaars V."/>
            <person name="Wohlbrand L."/>
            <person name="Scheve S."/>
            <person name="Hinrichs C."/>
            <person name="Reinhardt R."/>
            <person name="Rabus R."/>
        </authorList>
    </citation>
    <scope>NUCLEOTIDE SEQUENCE</scope>
    <source>
        <strain evidence="1">4be13</strain>
    </source>
</reference>
<evidence type="ECO:0000313" key="1">
    <source>
        <dbReference type="EMBL" id="QTA85070.1"/>
    </source>
</evidence>
<gene>
    <name evidence="1" type="ORF">dnm_010740</name>
</gene>
<dbReference type="AlphaFoldDB" id="A0A975BGW8"/>
<dbReference type="PROSITE" id="PS51257">
    <property type="entry name" value="PROKAR_LIPOPROTEIN"/>
    <property type="match status" value="1"/>
</dbReference>
<keyword evidence="2" id="KW-1185">Reference proteome</keyword>
<organism evidence="1 2">
    <name type="scientific">Desulfonema magnum</name>
    <dbReference type="NCBI Taxonomy" id="45655"/>
    <lineage>
        <taxon>Bacteria</taxon>
        <taxon>Pseudomonadati</taxon>
        <taxon>Thermodesulfobacteriota</taxon>
        <taxon>Desulfobacteria</taxon>
        <taxon>Desulfobacterales</taxon>
        <taxon>Desulfococcaceae</taxon>
        <taxon>Desulfonema</taxon>
    </lineage>
</organism>
<dbReference type="KEGG" id="dmm:dnm_010740"/>
<accession>A0A975BGW8</accession>